<dbReference type="InterPro" id="IPR000352">
    <property type="entry name" value="Pep_chain_release_fac_I"/>
</dbReference>
<dbReference type="GO" id="GO:0043022">
    <property type="term" value="F:ribosome binding"/>
    <property type="evidence" value="ECO:0007669"/>
    <property type="project" value="TreeGrafter"/>
</dbReference>
<dbReference type="KEGG" id="lcre:Pla8534_22070"/>
<dbReference type="OrthoDB" id="9815709at2"/>
<feature type="compositionally biased region" description="Basic residues" evidence="1">
    <location>
        <begin position="107"/>
        <end position="121"/>
    </location>
</feature>
<keyword evidence="4" id="KW-1185">Reference proteome</keyword>
<evidence type="ECO:0000313" key="3">
    <source>
        <dbReference type="EMBL" id="QDU94417.1"/>
    </source>
</evidence>
<dbReference type="GO" id="GO:0004045">
    <property type="term" value="F:peptidyl-tRNA hydrolase activity"/>
    <property type="evidence" value="ECO:0007669"/>
    <property type="project" value="UniProtKB-EC"/>
</dbReference>
<evidence type="ECO:0000256" key="1">
    <source>
        <dbReference type="SAM" id="MobiDB-lite"/>
    </source>
</evidence>
<dbReference type="FunFam" id="3.30.160.20:FF:000046">
    <property type="entry name" value="Peptidyl-tRNA hydrolase ICT1"/>
    <property type="match status" value="1"/>
</dbReference>
<dbReference type="EMBL" id="CP036433">
    <property type="protein sequence ID" value="QDU94417.1"/>
    <property type="molecule type" value="Genomic_DNA"/>
</dbReference>
<evidence type="ECO:0000259" key="2">
    <source>
        <dbReference type="Pfam" id="PF00472"/>
    </source>
</evidence>
<name>A0A518DRE8_9BACT</name>
<dbReference type="PANTHER" id="PTHR47814">
    <property type="entry name" value="PEPTIDYL-TRNA HYDROLASE ARFB"/>
    <property type="match status" value="1"/>
</dbReference>
<dbReference type="SUPFAM" id="SSF110916">
    <property type="entry name" value="Peptidyl-tRNA hydrolase domain-like"/>
    <property type="match status" value="1"/>
</dbReference>
<organism evidence="3 4">
    <name type="scientific">Lignipirellula cremea</name>
    <dbReference type="NCBI Taxonomy" id="2528010"/>
    <lineage>
        <taxon>Bacteria</taxon>
        <taxon>Pseudomonadati</taxon>
        <taxon>Planctomycetota</taxon>
        <taxon>Planctomycetia</taxon>
        <taxon>Pirellulales</taxon>
        <taxon>Pirellulaceae</taxon>
        <taxon>Lignipirellula</taxon>
    </lineage>
</organism>
<dbReference type="Proteomes" id="UP000317648">
    <property type="component" value="Chromosome"/>
</dbReference>
<dbReference type="EC" id="3.1.1.29" evidence="3"/>
<feature type="region of interest" description="Disordered" evidence="1">
    <location>
        <begin position="103"/>
        <end position="139"/>
    </location>
</feature>
<dbReference type="NCBIfam" id="NF006718">
    <property type="entry name" value="PRK09256.1"/>
    <property type="match status" value="1"/>
</dbReference>
<reference evidence="3 4" key="1">
    <citation type="submission" date="2019-02" db="EMBL/GenBank/DDBJ databases">
        <title>Deep-cultivation of Planctomycetes and their phenomic and genomic characterization uncovers novel biology.</title>
        <authorList>
            <person name="Wiegand S."/>
            <person name="Jogler M."/>
            <person name="Boedeker C."/>
            <person name="Pinto D."/>
            <person name="Vollmers J."/>
            <person name="Rivas-Marin E."/>
            <person name="Kohn T."/>
            <person name="Peeters S.H."/>
            <person name="Heuer A."/>
            <person name="Rast P."/>
            <person name="Oberbeckmann S."/>
            <person name="Bunk B."/>
            <person name="Jeske O."/>
            <person name="Meyerdierks A."/>
            <person name="Storesund J.E."/>
            <person name="Kallscheuer N."/>
            <person name="Luecker S."/>
            <person name="Lage O.M."/>
            <person name="Pohl T."/>
            <person name="Merkel B.J."/>
            <person name="Hornburger P."/>
            <person name="Mueller R.-W."/>
            <person name="Bruemmer F."/>
            <person name="Labrenz M."/>
            <person name="Spormann A.M."/>
            <person name="Op den Camp H."/>
            <person name="Overmann J."/>
            <person name="Amann R."/>
            <person name="Jetten M.S.M."/>
            <person name="Mascher T."/>
            <person name="Medema M.H."/>
            <person name="Devos D.P."/>
            <person name="Kaster A.-K."/>
            <person name="Ovreas L."/>
            <person name="Rohde M."/>
            <person name="Galperin M.Y."/>
            <person name="Jogler C."/>
        </authorList>
    </citation>
    <scope>NUCLEOTIDE SEQUENCE [LARGE SCALE GENOMIC DNA]</scope>
    <source>
        <strain evidence="3 4">Pla85_3_4</strain>
    </source>
</reference>
<proteinExistence type="predicted"/>
<dbReference type="PANTHER" id="PTHR47814:SF1">
    <property type="entry name" value="PEPTIDYL-TRNA HYDROLASE ARFB"/>
    <property type="match status" value="1"/>
</dbReference>
<dbReference type="Pfam" id="PF00472">
    <property type="entry name" value="RF-1"/>
    <property type="match status" value="1"/>
</dbReference>
<keyword evidence="3" id="KW-0378">Hydrolase</keyword>
<evidence type="ECO:0000313" key="4">
    <source>
        <dbReference type="Proteomes" id="UP000317648"/>
    </source>
</evidence>
<dbReference type="Gene3D" id="3.30.160.20">
    <property type="match status" value="1"/>
</dbReference>
<feature type="domain" description="Prokaryotic-type class I peptide chain release factors" evidence="2">
    <location>
        <begin position="7"/>
        <end position="133"/>
    </location>
</feature>
<gene>
    <name evidence="3" type="primary">arfB</name>
    <name evidence="3" type="ORF">Pla8534_22070</name>
</gene>
<sequence>MIEINEHLQIPLRELRFSFARSSGPGGQNVNKVNSKATLHWSVVNCEALPEPVRVRFMQQNKRRINNDGDVVIHSQRFRDQGRNVADCIEKLRALLVIAAEAPTYRKPTRPTKGSKRRRLNDKKATGEKKRLRQPPPRE</sequence>
<dbReference type="GO" id="GO:0072344">
    <property type="term" value="P:rescue of stalled ribosome"/>
    <property type="evidence" value="ECO:0007669"/>
    <property type="project" value="TreeGrafter"/>
</dbReference>
<protein>
    <submittedName>
        <fullName evidence="3">Peptidyl-tRNA hydrolase ArfB</fullName>
        <ecNumber evidence="3">3.1.1.29</ecNumber>
    </submittedName>
</protein>
<accession>A0A518DRE8</accession>
<dbReference type="RefSeq" id="WP_145052807.1">
    <property type="nucleotide sequence ID" value="NZ_CP036433.1"/>
</dbReference>
<dbReference type="GO" id="GO:0003747">
    <property type="term" value="F:translation release factor activity"/>
    <property type="evidence" value="ECO:0007669"/>
    <property type="project" value="InterPro"/>
</dbReference>
<dbReference type="AlphaFoldDB" id="A0A518DRE8"/>